<name>A0A1I1AVS3_9CLOT</name>
<dbReference type="EMBL" id="FOKI01000049">
    <property type="protein sequence ID" value="SFB42131.1"/>
    <property type="molecule type" value="Genomic_DNA"/>
</dbReference>
<proteinExistence type="predicted"/>
<reference evidence="1 2" key="1">
    <citation type="submission" date="2016-10" db="EMBL/GenBank/DDBJ databases">
        <authorList>
            <person name="de Groot N.N."/>
        </authorList>
    </citation>
    <scope>NUCLEOTIDE SEQUENCE [LARGE SCALE GENOMIC DNA]</scope>
    <source>
        <strain evidence="1 2">DSM 12271</strain>
    </source>
</reference>
<dbReference type="STRING" id="84698.SAMN04488528_104910"/>
<dbReference type="OrthoDB" id="1757453at2"/>
<dbReference type="Proteomes" id="UP000198619">
    <property type="component" value="Unassembled WGS sequence"/>
</dbReference>
<evidence type="ECO:0000313" key="2">
    <source>
        <dbReference type="Proteomes" id="UP000198619"/>
    </source>
</evidence>
<evidence type="ECO:0000313" key="1">
    <source>
        <dbReference type="EMBL" id="SFB42131.1"/>
    </source>
</evidence>
<sequence length="145" mass="16879">MKKIVLNFSLIVFLFGGMYLLGHKVLYPIDNSKDIKYFSSKYDVDPYLVASIVDTDFGLSTESFKELAKEMNIENFTVEDINKPSFRIESVAYLLSKYKSTSNIEDSLNEIVNIDSSLNNNKTKMYPLTILRNKSWYKLFHYELN</sequence>
<organism evidence="1 2">
    <name type="scientific">Clostridium frigidicarnis</name>
    <dbReference type="NCBI Taxonomy" id="84698"/>
    <lineage>
        <taxon>Bacteria</taxon>
        <taxon>Bacillati</taxon>
        <taxon>Bacillota</taxon>
        <taxon>Clostridia</taxon>
        <taxon>Eubacteriales</taxon>
        <taxon>Clostridiaceae</taxon>
        <taxon>Clostridium</taxon>
    </lineage>
</organism>
<dbReference type="AlphaFoldDB" id="A0A1I1AVS3"/>
<accession>A0A1I1AVS3</accession>
<gene>
    <name evidence="1" type="ORF">SAMN04488528_104910</name>
</gene>
<protein>
    <recommendedName>
        <fullName evidence="3">Mannosyl-glycoprotein endo-beta-N-acetylglucosaminidase</fullName>
    </recommendedName>
</protein>
<dbReference type="RefSeq" id="WP_090042996.1">
    <property type="nucleotide sequence ID" value="NZ_FOKI01000049.1"/>
</dbReference>
<evidence type="ECO:0008006" key="3">
    <source>
        <dbReference type="Google" id="ProtNLM"/>
    </source>
</evidence>
<keyword evidence="2" id="KW-1185">Reference proteome</keyword>